<sequence length="676" mass="78529">MLQLQTGGYGAPTGIRPRVEDDSDENLPPGWEIRYDQYNRKYYVDHNTRSTTWEKPQRLPPGWELRIDPRGRVYYVDHNTKTTTWQRPTENTLRIFNEWQSSQGQVMQQCGQRYMYATPQMDRGSTSNTVSNGESSEASAVLPQSAGPSGISVNPLSLSSLASAANIVPATNSVKKEGNSYEEPLPEGWERRLDPNNRVYYVNHKNKTTQWEDPRTQGKFIPTLQSGLNGANGLNGATNYDLLPLPKGWEIRYTKDGERYFVDHNRKSTTFQDPRIPVENGDINASAATNLITYERCFRAKLHQFRYLCHINALPSHIKICVSRTNIFEDSFHQIMRVPPHELRRRLFITFKGEEGLDYGGIAREWFFLLSHQVLNPMYCLFEYAGKNNYSLQINPASSVNPDHLLYFRFIGRFIAMALFHGKFIYSGFTLPFYKRMLGKKLVMKDIESIDPQFYNSLVWIKENSLEDIEDGMELYFTVDYEILGQLKSTELKEGGSDIRVTDENKDEYLRLISDWRFSRGQEEQTKALLDGFNEVLPLEWLHYFDERELELLLCGMQEIDIEDWQKNTIYRHYSRGSKQIQWFWTFVKEGMDNEKRARLLQFVTGTCRVPVGGFAELMGSNGPQRFCIEKVGKETWLPKSHTCFNRLDLPPYKSYEQLVEKLTYAIEETEGFAQE</sequence>
<dbReference type="GO" id="GO:0043161">
    <property type="term" value="P:proteasome-mediated ubiquitin-dependent protein catabolic process"/>
    <property type="evidence" value="ECO:0007669"/>
    <property type="project" value="TreeGrafter"/>
</dbReference>
<feature type="domain" description="HECT" evidence="11">
    <location>
        <begin position="339"/>
        <end position="676"/>
    </location>
</feature>
<feature type="domain" description="WW" evidence="10">
    <location>
        <begin position="25"/>
        <end position="58"/>
    </location>
</feature>
<dbReference type="Pfam" id="PF00632">
    <property type="entry name" value="HECT"/>
    <property type="match status" value="1"/>
</dbReference>
<dbReference type="AlphaFoldDB" id="T1KCS5"/>
<dbReference type="GO" id="GO:0009966">
    <property type="term" value="P:regulation of signal transduction"/>
    <property type="evidence" value="ECO:0007669"/>
    <property type="project" value="UniProtKB-ARBA"/>
</dbReference>
<proteinExistence type="predicted"/>
<dbReference type="eggNOG" id="KOG0940">
    <property type="taxonomic scope" value="Eukaryota"/>
</dbReference>
<reference evidence="13" key="1">
    <citation type="submission" date="2011-08" db="EMBL/GenBank/DDBJ databases">
        <authorList>
            <person name="Rombauts S."/>
        </authorList>
    </citation>
    <scope>NUCLEOTIDE SEQUENCE</scope>
    <source>
        <strain evidence="13">London</strain>
    </source>
</reference>
<dbReference type="Gene3D" id="2.20.70.10">
    <property type="match status" value="3"/>
</dbReference>
<protein>
    <recommendedName>
        <fullName evidence="3">HECT-type E3 ubiquitin transferase</fullName>
        <ecNumber evidence="3">2.3.2.26</ecNumber>
    </recommendedName>
</protein>
<comment type="pathway">
    <text evidence="2">Protein modification; protein ubiquitination.</text>
</comment>
<reference evidence="12" key="2">
    <citation type="submission" date="2015-06" db="UniProtKB">
        <authorList>
            <consortium name="EnsemblMetazoa"/>
        </authorList>
    </citation>
    <scope>IDENTIFICATION</scope>
</reference>
<evidence type="ECO:0000256" key="8">
    <source>
        <dbReference type="PROSITE-ProRule" id="PRU00104"/>
    </source>
</evidence>
<evidence type="ECO:0000256" key="4">
    <source>
        <dbReference type="ARBA" id="ARBA00022679"/>
    </source>
</evidence>
<feature type="region of interest" description="Disordered" evidence="9">
    <location>
        <begin position="119"/>
        <end position="149"/>
    </location>
</feature>
<dbReference type="GO" id="GO:0061630">
    <property type="term" value="F:ubiquitin protein ligase activity"/>
    <property type="evidence" value="ECO:0007669"/>
    <property type="project" value="UniProtKB-EC"/>
</dbReference>
<evidence type="ECO:0000256" key="6">
    <source>
        <dbReference type="ARBA" id="ARBA00022786"/>
    </source>
</evidence>
<dbReference type="SMART" id="SM00456">
    <property type="entry name" value="WW"/>
    <property type="match status" value="4"/>
</dbReference>
<dbReference type="InterPro" id="IPR000569">
    <property type="entry name" value="HECT_dom"/>
</dbReference>
<dbReference type="CDD" id="cd00201">
    <property type="entry name" value="WW"/>
    <property type="match status" value="4"/>
</dbReference>
<feature type="region of interest" description="Disordered" evidence="9">
    <location>
        <begin position="1"/>
        <end position="27"/>
    </location>
</feature>
<feature type="domain" description="WW" evidence="10">
    <location>
        <begin position="57"/>
        <end position="90"/>
    </location>
</feature>
<dbReference type="EMBL" id="CAEY01001996">
    <property type="status" value="NOT_ANNOTATED_CDS"/>
    <property type="molecule type" value="Genomic_DNA"/>
</dbReference>
<evidence type="ECO:0000256" key="7">
    <source>
        <dbReference type="PIRSR" id="PIRSR001569-1"/>
    </source>
</evidence>
<dbReference type="UniPathway" id="UPA00143"/>
<evidence type="ECO:0000313" key="13">
    <source>
        <dbReference type="Proteomes" id="UP000015104"/>
    </source>
</evidence>
<feature type="active site" description="Glycyl thioester intermediate" evidence="7 8">
    <location>
        <position position="644"/>
    </location>
</feature>
<dbReference type="PIRSF" id="PIRSF001569">
    <property type="entry name" value="E3_ub_ligase_SMURF1"/>
    <property type="match status" value="1"/>
</dbReference>
<feature type="domain" description="WW" evidence="10">
    <location>
        <begin position="183"/>
        <end position="216"/>
    </location>
</feature>
<dbReference type="GO" id="GO:0016567">
    <property type="term" value="P:protein ubiquitination"/>
    <property type="evidence" value="ECO:0007669"/>
    <property type="project" value="UniProtKB-UniPathway"/>
</dbReference>
<evidence type="ECO:0000256" key="2">
    <source>
        <dbReference type="ARBA" id="ARBA00004906"/>
    </source>
</evidence>
<dbReference type="Gene3D" id="3.30.2410.10">
    <property type="entry name" value="Hect, E3 ligase catalytic domain"/>
    <property type="match status" value="1"/>
</dbReference>
<dbReference type="Proteomes" id="UP000015104">
    <property type="component" value="Unassembled WGS sequence"/>
</dbReference>
<dbReference type="InterPro" id="IPR024928">
    <property type="entry name" value="E3_ub_ligase_SMURF1"/>
</dbReference>
<dbReference type="GO" id="GO:0005737">
    <property type="term" value="C:cytoplasm"/>
    <property type="evidence" value="ECO:0007669"/>
    <property type="project" value="TreeGrafter"/>
</dbReference>
<dbReference type="InterPro" id="IPR001202">
    <property type="entry name" value="WW_dom"/>
</dbReference>
<dbReference type="EnsemblMetazoa" id="tetur09g00310.1">
    <property type="protein sequence ID" value="tetur09g00310.1"/>
    <property type="gene ID" value="tetur09g00310"/>
</dbReference>
<dbReference type="FunFam" id="3.30.2410.10:FF:000002">
    <property type="entry name" value="E3 ubiquitin-protein ligase HECW2"/>
    <property type="match status" value="1"/>
</dbReference>
<evidence type="ECO:0000313" key="12">
    <source>
        <dbReference type="EnsemblMetazoa" id="tetur09g00310.1"/>
    </source>
</evidence>
<dbReference type="PROSITE" id="PS50020">
    <property type="entry name" value="WW_DOMAIN_2"/>
    <property type="match status" value="4"/>
</dbReference>
<organism evidence="12 13">
    <name type="scientific">Tetranychus urticae</name>
    <name type="common">Two-spotted spider mite</name>
    <dbReference type="NCBI Taxonomy" id="32264"/>
    <lineage>
        <taxon>Eukaryota</taxon>
        <taxon>Metazoa</taxon>
        <taxon>Ecdysozoa</taxon>
        <taxon>Arthropoda</taxon>
        <taxon>Chelicerata</taxon>
        <taxon>Arachnida</taxon>
        <taxon>Acari</taxon>
        <taxon>Acariformes</taxon>
        <taxon>Trombidiformes</taxon>
        <taxon>Prostigmata</taxon>
        <taxon>Eleutherengona</taxon>
        <taxon>Raphignathae</taxon>
        <taxon>Tetranychoidea</taxon>
        <taxon>Tetranychidae</taxon>
        <taxon>Tetranychus</taxon>
    </lineage>
</organism>
<dbReference type="SMART" id="SM00119">
    <property type="entry name" value="HECTc"/>
    <property type="match status" value="1"/>
</dbReference>
<evidence type="ECO:0000256" key="5">
    <source>
        <dbReference type="ARBA" id="ARBA00022737"/>
    </source>
</evidence>
<keyword evidence="13" id="KW-1185">Reference proteome</keyword>
<dbReference type="InterPro" id="IPR036020">
    <property type="entry name" value="WW_dom_sf"/>
</dbReference>
<dbReference type="HOGENOM" id="CLU_002173_0_2_1"/>
<evidence type="ECO:0000256" key="9">
    <source>
        <dbReference type="SAM" id="MobiDB-lite"/>
    </source>
</evidence>
<keyword evidence="6 8" id="KW-0833">Ubl conjugation pathway</keyword>
<dbReference type="PROSITE" id="PS50237">
    <property type="entry name" value="HECT"/>
    <property type="match status" value="1"/>
</dbReference>
<feature type="domain" description="WW" evidence="10">
    <location>
        <begin position="243"/>
        <end position="276"/>
    </location>
</feature>
<dbReference type="FunFam" id="2.20.70.10:FF:000017">
    <property type="entry name" value="E3 ubiquitin-protein ligase"/>
    <property type="match status" value="1"/>
</dbReference>
<dbReference type="PANTHER" id="PTHR11254:SF429">
    <property type="entry name" value="E3 UBIQUITIN-PROTEIN LIGASE SU(DX)"/>
    <property type="match status" value="1"/>
</dbReference>
<dbReference type="SUPFAM" id="SSF51045">
    <property type="entry name" value="WW domain"/>
    <property type="match status" value="4"/>
</dbReference>
<evidence type="ECO:0000259" key="10">
    <source>
        <dbReference type="PROSITE" id="PS50020"/>
    </source>
</evidence>
<dbReference type="SUPFAM" id="SSF56204">
    <property type="entry name" value="Hect, E3 ligase catalytic domain"/>
    <property type="match status" value="1"/>
</dbReference>
<evidence type="ECO:0000256" key="1">
    <source>
        <dbReference type="ARBA" id="ARBA00000885"/>
    </source>
</evidence>
<dbReference type="Gene3D" id="3.90.1750.10">
    <property type="entry name" value="Hect, E3 ligase catalytic domains"/>
    <property type="match status" value="1"/>
</dbReference>
<comment type="catalytic activity">
    <reaction evidence="1">
        <text>S-ubiquitinyl-[E2 ubiquitin-conjugating enzyme]-L-cysteine + [acceptor protein]-L-lysine = [E2 ubiquitin-conjugating enzyme]-L-cysteine + N(6)-ubiquitinyl-[acceptor protein]-L-lysine.</text>
        <dbReference type="EC" id="2.3.2.26"/>
    </reaction>
</comment>
<accession>T1KCS5</accession>
<keyword evidence="5" id="KW-0677">Repeat</keyword>
<dbReference type="FunFam" id="3.90.1750.10:FF:000002">
    <property type="entry name" value="E3 ubiquitin-protein ligase"/>
    <property type="match status" value="1"/>
</dbReference>
<dbReference type="EC" id="2.3.2.26" evidence="3"/>
<keyword evidence="4" id="KW-0808">Transferase</keyword>
<dbReference type="Gene3D" id="3.30.2160.10">
    <property type="entry name" value="Hect, E3 ligase catalytic domain"/>
    <property type="match status" value="1"/>
</dbReference>
<dbReference type="CDD" id="cd00078">
    <property type="entry name" value="HECTc"/>
    <property type="match status" value="1"/>
</dbReference>
<name>T1KCS5_TETUR</name>
<dbReference type="STRING" id="32264.T1KCS5"/>
<dbReference type="Pfam" id="PF00397">
    <property type="entry name" value="WW"/>
    <property type="match status" value="4"/>
</dbReference>
<dbReference type="FunFam" id="3.30.2160.10:FF:000003">
    <property type="entry name" value="E3 ubiquitin-protein ligase"/>
    <property type="match status" value="1"/>
</dbReference>
<feature type="compositionally biased region" description="Polar residues" evidence="9">
    <location>
        <begin position="123"/>
        <end position="138"/>
    </location>
</feature>
<evidence type="ECO:0000256" key="3">
    <source>
        <dbReference type="ARBA" id="ARBA00012485"/>
    </source>
</evidence>
<evidence type="ECO:0000259" key="11">
    <source>
        <dbReference type="PROSITE" id="PS50237"/>
    </source>
</evidence>
<dbReference type="PROSITE" id="PS01159">
    <property type="entry name" value="WW_DOMAIN_1"/>
    <property type="match status" value="4"/>
</dbReference>
<dbReference type="InterPro" id="IPR050409">
    <property type="entry name" value="E3_ubiq-protein_ligase"/>
</dbReference>
<dbReference type="PANTHER" id="PTHR11254">
    <property type="entry name" value="HECT DOMAIN UBIQUITIN-PROTEIN LIGASE"/>
    <property type="match status" value="1"/>
</dbReference>
<dbReference type="InterPro" id="IPR035983">
    <property type="entry name" value="Hect_E3_ubiquitin_ligase"/>
</dbReference>